<evidence type="ECO:0000256" key="3">
    <source>
        <dbReference type="ARBA" id="ARBA00023125"/>
    </source>
</evidence>
<feature type="domain" description="Response regulatory" evidence="8">
    <location>
        <begin position="3"/>
        <end position="120"/>
    </location>
</feature>
<proteinExistence type="predicted"/>
<dbReference type="GO" id="GO:0003677">
    <property type="term" value="F:DNA binding"/>
    <property type="evidence" value="ECO:0007669"/>
    <property type="project" value="UniProtKB-KW"/>
</dbReference>
<reference evidence="9 10" key="1">
    <citation type="submission" date="2018-06" db="EMBL/GenBank/DDBJ databases">
        <title>Genome conservation of Clostridium tetani.</title>
        <authorList>
            <person name="Bruggemann H."/>
            <person name="Popoff M.R."/>
        </authorList>
    </citation>
    <scope>NUCLEOTIDE SEQUENCE [LARGE SCALE GENOMIC DNA]</scope>
    <source>
        <strain evidence="9 10">63.05</strain>
    </source>
</reference>
<dbReference type="Pfam" id="PF12833">
    <property type="entry name" value="HTH_18"/>
    <property type="match status" value="1"/>
</dbReference>
<dbReference type="InterPro" id="IPR011006">
    <property type="entry name" value="CheY-like_superfamily"/>
</dbReference>
<sequence length="245" mass="28339">MCRIILADDEHLEIEALKIIINEKVKNVDIVGEAYNGEDVIKMNESLNPDVIFMDIIMPGIDGLEVAQIIKEKDSSKKIVLMSVYDDFQLVQRALKIKVDDYLLKPIRPEKIVTLLKEFTNEDEIFNPGNNISVCKIDELECALNYIEKNFRKKITLNEVANYVKFSSTYLSKLFKNNIGINFNKYITKRRIKEATLILENKNISVNDLAFEIGYNEPSYFCKVFKKEKGVAPLEYRKNVNNKKV</sequence>
<keyword evidence="6" id="KW-0597">Phosphoprotein</keyword>
<dbReference type="InterPro" id="IPR018060">
    <property type="entry name" value="HTH_AraC"/>
</dbReference>
<evidence type="ECO:0000256" key="5">
    <source>
        <dbReference type="ARBA" id="ARBA00024867"/>
    </source>
</evidence>
<comment type="function">
    <text evidence="5">May play the central regulatory role in sporulation. It may be an element of the effector pathway responsible for the activation of sporulation genes in response to nutritional stress. Spo0A may act in concert with spo0H (a sigma factor) to control the expression of some genes that are critical to the sporulation process.</text>
</comment>
<dbReference type="Proteomes" id="UP000290273">
    <property type="component" value="Unassembled WGS sequence"/>
</dbReference>
<name>A0ABY0ENP8_CLOTA</name>
<keyword evidence="4" id="KW-0804">Transcription</keyword>
<evidence type="ECO:0000256" key="2">
    <source>
        <dbReference type="ARBA" id="ARBA00023015"/>
    </source>
</evidence>
<dbReference type="InterPro" id="IPR018062">
    <property type="entry name" value="HTH_AraC-typ_CS"/>
</dbReference>
<accession>A0ABY0ENP8</accession>
<dbReference type="Gene3D" id="1.10.10.60">
    <property type="entry name" value="Homeodomain-like"/>
    <property type="match status" value="2"/>
</dbReference>
<dbReference type="SMART" id="SM00342">
    <property type="entry name" value="HTH_ARAC"/>
    <property type="match status" value="1"/>
</dbReference>
<dbReference type="SMART" id="SM00448">
    <property type="entry name" value="REC"/>
    <property type="match status" value="1"/>
</dbReference>
<feature type="modified residue" description="4-aspartylphosphate" evidence="6">
    <location>
        <position position="55"/>
    </location>
</feature>
<dbReference type="PANTHER" id="PTHR43280:SF10">
    <property type="entry name" value="REGULATORY PROTEIN POCR"/>
    <property type="match status" value="1"/>
</dbReference>
<dbReference type="PANTHER" id="PTHR43280">
    <property type="entry name" value="ARAC-FAMILY TRANSCRIPTIONAL REGULATOR"/>
    <property type="match status" value="1"/>
</dbReference>
<dbReference type="SUPFAM" id="SSF46689">
    <property type="entry name" value="Homeodomain-like"/>
    <property type="match status" value="2"/>
</dbReference>
<feature type="domain" description="HTH araC/xylS-type" evidence="7">
    <location>
        <begin position="141"/>
        <end position="239"/>
    </location>
</feature>
<dbReference type="PROSITE" id="PS01124">
    <property type="entry name" value="HTH_ARAC_FAMILY_2"/>
    <property type="match status" value="1"/>
</dbReference>
<evidence type="ECO:0000259" key="8">
    <source>
        <dbReference type="PROSITE" id="PS50110"/>
    </source>
</evidence>
<evidence type="ECO:0000259" key="7">
    <source>
        <dbReference type="PROSITE" id="PS01124"/>
    </source>
</evidence>
<keyword evidence="3 9" id="KW-0238">DNA-binding</keyword>
<dbReference type="InterPro" id="IPR001789">
    <property type="entry name" value="Sig_transdc_resp-reg_receiver"/>
</dbReference>
<dbReference type="PROSITE" id="PS00041">
    <property type="entry name" value="HTH_ARAC_FAMILY_1"/>
    <property type="match status" value="1"/>
</dbReference>
<dbReference type="Pfam" id="PF00072">
    <property type="entry name" value="Response_reg"/>
    <property type="match status" value="1"/>
</dbReference>
<evidence type="ECO:0000256" key="4">
    <source>
        <dbReference type="ARBA" id="ARBA00023163"/>
    </source>
</evidence>
<dbReference type="EMBL" id="QMAU01000037">
    <property type="protein sequence ID" value="RXI55359.1"/>
    <property type="molecule type" value="Genomic_DNA"/>
</dbReference>
<comment type="caution">
    <text evidence="9">The sequence shown here is derived from an EMBL/GenBank/DDBJ whole genome shotgun (WGS) entry which is preliminary data.</text>
</comment>
<evidence type="ECO:0000313" key="9">
    <source>
        <dbReference type="EMBL" id="RXI55359.1"/>
    </source>
</evidence>
<evidence type="ECO:0000313" key="10">
    <source>
        <dbReference type="Proteomes" id="UP000290273"/>
    </source>
</evidence>
<protein>
    <recommendedName>
        <fullName evidence="1">Stage 0 sporulation protein A homolog</fullName>
    </recommendedName>
</protein>
<keyword evidence="2" id="KW-0805">Transcription regulation</keyword>
<dbReference type="InterPro" id="IPR020449">
    <property type="entry name" value="Tscrpt_reg_AraC-type_HTH"/>
</dbReference>
<dbReference type="Gene3D" id="3.40.50.2300">
    <property type="match status" value="1"/>
</dbReference>
<dbReference type="PRINTS" id="PR00032">
    <property type="entry name" value="HTHARAC"/>
</dbReference>
<evidence type="ECO:0000256" key="6">
    <source>
        <dbReference type="PROSITE-ProRule" id="PRU00169"/>
    </source>
</evidence>
<dbReference type="SUPFAM" id="SSF52172">
    <property type="entry name" value="CheY-like"/>
    <property type="match status" value="1"/>
</dbReference>
<gene>
    <name evidence="9" type="ORF">DP131_08145</name>
</gene>
<organism evidence="9 10">
    <name type="scientific">Clostridium tetani</name>
    <dbReference type="NCBI Taxonomy" id="1513"/>
    <lineage>
        <taxon>Bacteria</taxon>
        <taxon>Bacillati</taxon>
        <taxon>Bacillota</taxon>
        <taxon>Clostridia</taxon>
        <taxon>Eubacteriales</taxon>
        <taxon>Clostridiaceae</taxon>
        <taxon>Clostridium</taxon>
    </lineage>
</organism>
<dbReference type="PROSITE" id="PS50110">
    <property type="entry name" value="RESPONSE_REGULATORY"/>
    <property type="match status" value="1"/>
</dbReference>
<dbReference type="RefSeq" id="WP_023437793.1">
    <property type="nucleotide sequence ID" value="NZ_CASHSW010000023.1"/>
</dbReference>
<dbReference type="CDD" id="cd17536">
    <property type="entry name" value="REC_YesN-like"/>
    <property type="match status" value="1"/>
</dbReference>
<evidence type="ECO:0000256" key="1">
    <source>
        <dbReference type="ARBA" id="ARBA00018672"/>
    </source>
</evidence>
<dbReference type="InterPro" id="IPR009057">
    <property type="entry name" value="Homeodomain-like_sf"/>
</dbReference>